<feature type="domain" description="Glycosyl transferase family 1" evidence="2">
    <location>
        <begin position="703"/>
        <end position="866"/>
    </location>
</feature>
<comment type="caution">
    <text evidence="5">The sequence shown here is derived from an EMBL/GenBank/DDBJ whole genome shotgun (WGS) entry which is preliminary data.</text>
</comment>
<dbReference type="InterPro" id="IPR001296">
    <property type="entry name" value="Glyco_trans_1"/>
</dbReference>
<dbReference type="Pfam" id="PF13439">
    <property type="entry name" value="Glyco_transf_4"/>
    <property type="match status" value="1"/>
</dbReference>
<feature type="domain" description="Glycosyltransferase subfamily 4-like N-terminal" evidence="4">
    <location>
        <begin position="514"/>
        <end position="681"/>
    </location>
</feature>
<dbReference type="InterPro" id="IPR029044">
    <property type="entry name" value="Nucleotide-diphossugar_trans"/>
</dbReference>
<dbReference type="SUPFAM" id="SSF53448">
    <property type="entry name" value="Nucleotide-diphospho-sugar transferases"/>
    <property type="match status" value="1"/>
</dbReference>
<organism evidence="5 6">
    <name type="scientific">Dongia rigui</name>
    <dbReference type="NCBI Taxonomy" id="940149"/>
    <lineage>
        <taxon>Bacteria</taxon>
        <taxon>Pseudomonadati</taxon>
        <taxon>Pseudomonadota</taxon>
        <taxon>Alphaproteobacteria</taxon>
        <taxon>Rhodospirillales</taxon>
        <taxon>Dongiaceae</taxon>
        <taxon>Dongia</taxon>
    </lineage>
</organism>
<dbReference type="EC" id="2.4.-.-" evidence="5"/>
<dbReference type="Pfam" id="PF00535">
    <property type="entry name" value="Glycos_transf_2"/>
    <property type="match status" value="1"/>
</dbReference>
<evidence type="ECO:0000259" key="2">
    <source>
        <dbReference type="Pfam" id="PF00534"/>
    </source>
</evidence>
<evidence type="ECO:0000313" key="5">
    <source>
        <dbReference type="EMBL" id="MDY0870931.1"/>
    </source>
</evidence>
<dbReference type="GO" id="GO:0016757">
    <property type="term" value="F:glycosyltransferase activity"/>
    <property type="evidence" value="ECO:0007669"/>
    <property type="project" value="UniProtKB-KW"/>
</dbReference>
<evidence type="ECO:0000259" key="4">
    <source>
        <dbReference type="Pfam" id="PF13439"/>
    </source>
</evidence>
<dbReference type="Pfam" id="PF00534">
    <property type="entry name" value="Glycos_transf_1"/>
    <property type="match status" value="1"/>
</dbReference>
<protein>
    <submittedName>
        <fullName evidence="5">Glycosyltransferase</fullName>
        <ecNumber evidence="5">2.4.-.-</ecNumber>
    </submittedName>
</protein>
<evidence type="ECO:0000256" key="1">
    <source>
        <dbReference type="SAM" id="MobiDB-lite"/>
    </source>
</evidence>
<feature type="region of interest" description="Disordered" evidence="1">
    <location>
        <begin position="1"/>
        <end position="21"/>
    </location>
</feature>
<dbReference type="Proteomes" id="UP001271769">
    <property type="component" value="Unassembled WGS sequence"/>
</dbReference>
<dbReference type="InterPro" id="IPR028098">
    <property type="entry name" value="Glyco_trans_4-like_N"/>
</dbReference>
<proteinExistence type="predicted"/>
<reference evidence="5 6" key="1">
    <citation type="journal article" date="2013" name="Antonie Van Leeuwenhoek">
        <title>Dongia rigui sp. nov., isolated from freshwater of a large wetland in Korea.</title>
        <authorList>
            <person name="Baik K.S."/>
            <person name="Hwang Y.M."/>
            <person name="Choi J.S."/>
            <person name="Kwon J."/>
            <person name="Seong C.N."/>
        </authorList>
    </citation>
    <scope>NUCLEOTIDE SEQUENCE [LARGE SCALE GENOMIC DNA]</scope>
    <source>
        <strain evidence="5 6">04SU4-P</strain>
    </source>
</reference>
<dbReference type="CDD" id="cd03801">
    <property type="entry name" value="GT4_PimA-like"/>
    <property type="match status" value="1"/>
</dbReference>
<keyword evidence="5" id="KW-0328">Glycosyltransferase</keyword>
<keyword evidence="5" id="KW-0808">Transferase</keyword>
<dbReference type="PANTHER" id="PTHR12526">
    <property type="entry name" value="GLYCOSYLTRANSFERASE"/>
    <property type="match status" value="1"/>
</dbReference>
<accession>A0ABU5DWH3</accession>
<dbReference type="Gene3D" id="3.90.550.10">
    <property type="entry name" value="Spore Coat Polysaccharide Biosynthesis Protein SpsA, Chain A"/>
    <property type="match status" value="1"/>
</dbReference>
<gene>
    <name evidence="5" type="ORF">SMD31_03320</name>
</gene>
<evidence type="ECO:0000259" key="3">
    <source>
        <dbReference type="Pfam" id="PF00535"/>
    </source>
</evidence>
<name>A0ABU5DWH3_9PROT</name>
<dbReference type="SUPFAM" id="SSF53756">
    <property type="entry name" value="UDP-Glycosyltransferase/glycogen phosphorylase"/>
    <property type="match status" value="1"/>
</dbReference>
<keyword evidence="6" id="KW-1185">Reference proteome</keyword>
<dbReference type="RefSeq" id="WP_320499302.1">
    <property type="nucleotide sequence ID" value="NZ_JAXCLX010000001.1"/>
</dbReference>
<evidence type="ECO:0000313" key="6">
    <source>
        <dbReference type="Proteomes" id="UP001271769"/>
    </source>
</evidence>
<sequence>MGTRKINRPANESSALSTEVEGHRGDLAPRLAIVIPVYKHSVLMSEAVESALAQRADFGIAIIVVDDGCPFVETETIGTTYAAAHENVFYVRKPNGGLSSARNYGVDFALDLFPDLEAVYFLDADNRITPTAMQDVFAFLTSRPEIAWVYPNIDKFGIGWNGSYQAPYSRLLHLTFDNICEAGSMVARRVFDAGIRFDETMKAGFEDWDFWLQCISNGFEGANYPFFGFDYRQRAESMLRDSHRTKAAIMSYIREKHKRLFQPDTLAQWEHAESPRYAAIATGTYAVSLFTDPTAPHSKIDLETFIDRYWAALAEPDAHGIPPFMLWIAPAHLQALRKIGVLHNVLWHAERLAEKHHLVAIRLEHDPGRIELRKIEAGAPDYMAKKPLAWLCSVDLFKACVDDISDEWIGSIRGKRPSPDTVELVIRGPFKAFDLDRTVLSATNGLLSTLGVFRDSAYRRGPHQRWTWRGGYFPAIRTHYKLLREAIGASPVMPRVAAKNQAPRIGFLLPIASFGGVEKVAYAMARELVRLGYETHLYVLGKSSCELVFDPADFTSVNFLMDDYPLWGGAHHFAGHDIMMAQDDGARLERLTGLLAGLDVVVNCQVAPVNAILGELRRRGVKILDHVHVLDRTRSGRAAGHPYVALAYEHIYDLILTCSEQMVDWFHGMGVPNAKLMHIRNAPSFEMREAEVRTILRQRQRRGVQDRLKAIFLGRLDSQKGIERLYAAARLIHRRQLPIDLRLVGGEVLNDQSRGSWTERFAELGINLEPAIYSSKGLTDAFAEADVLLLTSRWEGAPLTILEAQRVGCVPVVTAVGAVAELVEHDVNGLLIEAEDDSDVAQQLVGALERLLSDPRLLNRLSTKAADDLATRTWAENLSPLIDRLEAWFPFRSEEIELRRTVTSGPGR</sequence>
<dbReference type="InterPro" id="IPR001173">
    <property type="entry name" value="Glyco_trans_2-like"/>
</dbReference>
<dbReference type="CDD" id="cd00761">
    <property type="entry name" value="Glyco_tranf_GTA_type"/>
    <property type="match status" value="1"/>
</dbReference>
<dbReference type="EMBL" id="JAXCLX010000001">
    <property type="protein sequence ID" value="MDY0870931.1"/>
    <property type="molecule type" value="Genomic_DNA"/>
</dbReference>
<feature type="domain" description="Glycosyltransferase 2-like" evidence="3">
    <location>
        <begin position="33"/>
        <end position="154"/>
    </location>
</feature>
<dbReference type="Gene3D" id="3.40.50.2000">
    <property type="entry name" value="Glycogen Phosphorylase B"/>
    <property type="match status" value="2"/>
</dbReference>